<comment type="caution">
    <text evidence="10">The sequence shown here is derived from an EMBL/GenBank/DDBJ whole genome shotgun (WGS) entry which is preliminary data.</text>
</comment>
<evidence type="ECO:0000313" key="10">
    <source>
        <dbReference type="EMBL" id="NII07417.1"/>
    </source>
</evidence>
<dbReference type="Proteomes" id="UP000490980">
    <property type="component" value="Unassembled WGS sequence"/>
</dbReference>
<keyword evidence="3" id="KW-0812">Transmembrane</keyword>
<evidence type="ECO:0000256" key="4">
    <source>
        <dbReference type="ARBA" id="ARBA00022729"/>
    </source>
</evidence>
<dbReference type="InterPro" id="IPR057556">
    <property type="entry name" value="TPR_Slam"/>
</dbReference>
<gene>
    <name evidence="10" type="ORF">HBF25_13605</name>
</gene>
<evidence type="ECO:0000256" key="7">
    <source>
        <dbReference type="ARBA" id="ARBA00023609"/>
    </source>
</evidence>
<name>A0A7X5ZJ06_9GAMM</name>
<keyword evidence="2" id="KW-1134">Transmembrane beta strand</keyword>
<dbReference type="InterPro" id="IPR007655">
    <property type="entry name" value="Slam_C"/>
</dbReference>
<feature type="domain" description="Surface lipoprotein assembly modifier N-terminal TPR repeats region" evidence="9">
    <location>
        <begin position="60"/>
        <end position="149"/>
    </location>
</feature>
<keyword evidence="5" id="KW-0472">Membrane</keyword>
<dbReference type="AlphaFoldDB" id="A0A7X5ZJ06"/>
<dbReference type="RefSeq" id="WP_166949281.1">
    <property type="nucleotide sequence ID" value="NZ_JAARLZ010000007.1"/>
</dbReference>
<sequence>MLIACPALRAQTVDDTRLRLDQTGERREAAREKRLVEDADTSSIVIDGKTYSVGDTISDVGEALYVSLEKHSWNDARRFLARYETMAGADPMLLYYARGGLAREDGNLDRAEREYRELLALQDDFLPGQLELARVLFENQEDRDAEALFRRIGERLSASDEKTAGVRKSVDTFIDALKRRRGWQGSFAIGPSYNDNLNQTSASETCLLVGPDGTCFINRKVPPAIGSRGVNFEGSLLRRLPLSGHSGIYLRSFAFGDIYPGYSRYNQVTSVTQIGYDHRSARDTWAIAPSFDAGTYGTGLLYTAWGGHAEWIHDVDASTTFKLETDRKQFRYKQPGYNAYDGALSDAFATLWYQLPRQWTVFGGLDLVDKNARDVTQGFRQRGARIGVVRAWGSAFTTYLSASFRYRDYAAYSDMLEARRHDVERNIIFILGMPRFRFMGLTPSVTAQINRVRSNVGWLYSYQRRQVSFRLEHTF</sequence>
<dbReference type="SUPFAM" id="SSF48452">
    <property type="entry name" value="TPR-like"/>
    <property type="match status" value="1"/>
</dbReference>
<protein>
    <submittedName>
        <fullName evidence="10">DUF560 domain-containing protein</fullName>
    </submittedName>
</protein>
<dbReference type="GO" id="GO:0009279">
    <property type="term" value="C:cell outer membrane"/>
    <property type="evidence" value="ECO:0007669"/>
    <property type="project" value="UniProtKB-SubCell"/>
</dbReference>
<evidence type="ECO:0000259" key="9">
    <source>
        <dbReference type="Pfam" id="PF24575"/>
    </source>
</evidence>
<dbReference type="Pfam" id="PF24575">
    <property type="entry name" value="TPR_Slam"/>
    <property type="match status" value="1"/>
</dbReference>
<proteinExistence type="inferred from homology"/>
<keyword evidence="6" id="KW-0998">Cell outer membrane</keyword>
<keyword evidence="11" id="KW-1185">Reference proteome</keyword>
<reference evidence="10 11" key="1">
    <citation type="submission" date="2020-03" db="EMBL/GenBank/DDBJ databases">
        <authorList>
            <person name="Lai Q."/>
        </authorList>
    </citation>
    <scope>NUCLEOTIDE SEQUENCE [LARGE SCALE GENOMIC DNA]</scope>
    <source>
        <strain evidence="10 11">CCUG 25036</strain>
    </source>
</reference>
<evidence type="ECO:0000256" key="5">
    <source>
        <dbReference type="ARBA" id="ARBA00023136"/>
    </source>
</evidence>
<evidence type="ECO:0000256" key="2">
    <source>
        <dbReference type="ARBA" id="ARBA00022452"/>
    </source>
</evidence>
<accession>A0A7X5ZJ06</accession>
<comment type="similarity">
    <text evidence="7">Belongs to the Slam family.</text>
</comment>
<keyword evidence="4" id="KW-0732">Signal</keyword>
<evidence type="ECO:0000313" key="11">
    <source>
        <dbReference type="Proteomes" id="UP000490980"/>
    </source>
</evidence>
<dbReference type="Gene3D" id="1.25.40.10">
    <property type="entry name" value="Tetratricopeptide repeat domain"/>
    <property type="match status" value="1"/>
</dbReference>
<evidence type="ECO:0000256" key="1">
    <source>
        <dbReference type="ARBA" id="ARBA00004571"/>
    </source>
</evidence>
<dbReference type="Pfam" id="PF04575">
    <property type="entry name" value="SlipAM"/>
    <property type="match status" value="1"/>
</dbReference>
<dbReference type="EMBL" id="JAARLZ010000007">
    <property type="protein sequence ID" value="NII07417.1"/>
    <property type="molecule type" value="Genomic_DNA"/>
</dbReference>
<evidence type="ECO:0000256" key="3">
    <source>
        <dbReference type="ARBA" id="ARBA00022692"/>
    </source>
</evidence>
<organism evidence="10 11">
    <name type="scientific">Luteibacter anthropi</name>
    <dbReference type="NCBI Taxonomy" id="564369"/>
    <lineage>
        <taxon>Bacteria</taxon>
        <taxon>Pseudomonadati</taxon>
        <taxon>Pseudomonadota</taxon>
        <taxon>Gammaproteobacteria</taxon>
        <taxon>Lysobacterales</taxon>
        <taxon>Rhodanobacteraceae</taxon>
        <taxon>Luteibacter</taxon>
    </lineage>
</organism>
<evidence type="ECO:0000256" key="6">
    <source>
        <dbReference type="ARBA" id="ARBA00023237"/>
    </source>
</evidence>
<dbReference type="InterPro" id="IPR011990">
    <property type="entry name" value="TPR-like_helical_dom_sf"/>
</dbReference>
<evidence type="ECO:0000259" key="8">
    <source>
        <dbReference type="Pfam" id="PF04575"/>
    </source>
</evidence>
<feature type="domain" description="Surface lipoprotein assembly modifier C-terminal" evidence="8">
    <location>
        <begin position="183"/>
        <end position="475"/>
    </location>
</feature>
<comment type="subcellular location">
    <subcellularLocation>
        <location evidence="1">Cell outer membrane</location>
        <topology evidence="1">Multi-pass membrane protein</topology>
    </subcellularLocation>
</comment>